<sequence length="119" mass="13590">MIIYKTEKHPTLGFSPVSWVRLQIYKFTCISHPDPIQQFMDHTKSCSVRESNPPRVARQPDAQPPRQPCRQSSFSSGIKRIIYLAIHITSVAPWVDRDDGGHCVIFGSQVRWRIVACAL</sequence>
<feature type="region of interest" description="Disordered" evidence="1">
    <location>
        <begin position="44"/>
        <end position="73"/>
    </location>
</feature>
<protein>
    <submittedName>
        <fullName evidence="2">SFRICE_026367</fullName>
    </submittedName>
</protein>
<dbReference type="AlphaFoldDB" id="A0A2H1WBS0"/>
<organism evidence="2">
    <name type="scientific">Spodoptera frugiperda</name>
    <name type="common">Fall armyworm</name>
    <dbReference type="NCBI Taxonomy" id="7108"/>
    <lineage>
        <taxon>Eukaryota</taxon>
        <taxon>Metazoa</taxon>
        <taxon>Ecdysozoa</taxon>
        <taxon>Arthropoda</taxon>
        <taxon>Hexapoda</taxon>
        <taxon>Insecta</taxon>
        <taxon>Pterygota</taxon>
        <taxon>Neoptera</taxon>
        <taxon>Endopterygota</taxon>
        <taxon>Lepidoptera</taxon>
        <taxon>Glossata</taxon>
        <taxon>Ditrysia</taxon>
        <taxon>Noctuoidea</taxon>
        <taxon>Noctuidae</taxon>
        <taxon>Amphipyrinae</taxon>
        <taxon>Spodoptera</taxon>
    </lineage>
</organism>
<accession>A0A2H1WBS0</accession>
<evidence type="ECO:0000256" key="1">
    <source>
        <dbReference type="SAM" id="MobiDB-lite"/>
    </source>
</evidence>
<reference evidence="2" key="1">
    <citation type="submission" date="2016-07" db="EMBL/GenBank/DDBJ databases">
        <authorList>
            <person name="Bretaudeau A."/>
        </authorList>
    </citation>
    <scope>NUCLEOTIDE SEQUENCE</scope>
    <source>
        <strain evidence="2">Rice</strain>
        <tissue evidence="2">Whole body</tissue>
    </source>
</reference>
<evidence type="ECO:0000313" key="2">
    <source>
        <dbReference type="EMBL" id="SOQ50529.1"/>
    </source>
</evidence>
<name>A0A2H1WBS0_SPOFR</name>
<gene>
    <name evidence="2" type="ORF">SFRICE_026367</name>
</gene>
<proteinExistence type="predicted"/>
<dbReference type="EMBL" id="ODYU01007606">
    <property type="protein sequence ID" value="SOQ50529.1"/>
    <property type="molecule type" value="Genomic_DNA"/>
</dbReference>